<dbReference type="RefSeq" id="WP_131755962.1">
    <property type="nucleotide sequence ID" value="NZ_CAACUY010000010.1"/>
</dbReference>
<dbReference type="SMART" id="SM00923">
    <property type="entry name" value="MbtH"/>
    <property type="match status" value="1"/>
</dbReference>
<dbReference type="InterPro" id="IPR037407">
    <property type="entry name" value="MLP_fam"/>
</dbReference>
<dbReference type="SUPFAM" id="SSF160582">
    <property type="entry name" value="MbtH-like"/>
    <property type="match status" value="1"/>
</dbReference>
<evidence type="ECO:0000313" key="2">
    <source>
        <dbReference type="EMBL" id="MFD0692247.1"/>
    </source>
</evidence>
<evidence type="ECO:0000313" key="3">
    <source>
        <dbReference type="Proteomes" id="UP001597063"/>
    </source>
</evidence>
<dbReference type="Gene3D" id="3.90.820.10">
    <property type="entry name" value="Structural Genomics, Unknown Function 30-nov-00 1gh9 Mol_id"/>
    <property type="match status" value="1"/>
</dbReference>
<accession>A0ABW2Y2C7</accession>
<protein>
    <submittedName>
        <fullName evidence="2">MbtH family protein</fullName>
    </submittedName>
</protein>
<dbReference type="EMBL" id="JBHTGP010000038">
    <property type="protein sequence ID" value="MFD0692247.1"/>
    <property type="molecule type" value="Genomic_DNA"/>
</dbReference>
<dbReference type="PANTHER" id="PTHR38444">
    <property type="entry name" value="ENTEROBACTIN BIOSYNTHESIS PROTEIN YBDZ"/>
    <property type="match status" value="1"/>
</dbReference>
<dbReference type="PANTHER" id="PTHR38444:SF1">
    <property type="entry name" value="ENTEROBACTIN BIOSYNTHESIS PROTEIN YBDZ"/>
    <property type="match status" value="1"/>
</dbReference>
<name>A0ABW2Y2C7_9ACTN</name>
<dbReference type="InterPro" id="IPR038020">
    <property type="entry name" value="MbtH-like_sf"/>
</dbReference>
<keyword evidence="3" id="KW-1185">Reference proteome</keyword>
<dbReference type="InterPro" id="IPR005153">
    <property type="entry name" value="MbtH-like_dom"/>
</dbReference>
<organism evidence="2 3">
    <name type="scientific">Actinomadura fibrosa</name>
    <dbReference type="NCBI Taxonomy" id="111802"/>
    <lineage>
        <taxon>Bacteria</taxon>
        <taxon>Bacillati</taxon>
        <taxon>Actinomycetota</taxon>
        <taxon>Actinomycetes</taxon>
        <taxon>Streptosporangiales</taxon>
        <taxon>Thermomonosporaceae</taxon>
        <taxon>Actinomadura</taxon>
    </lineage>
</organism>
<proteinExistence type="predicted"/>
<sequence length="83" mass="9196">MSEVNPFDDEARAFVVLANDEGQHSLWPSSTAVPDGWRVILGESSRQRCLTFVDEHWTDLEPRSLALQRARGTSASKVGARPS</sequence>
<evidence type="ECO:0000259" key="1">
    <source>
        <dbReference type="SMART" id="SM00923"/>
    </source>
</evidence>
<feature type="domain" description="MbtH-like" evidence="1">
    <location>
        <begin position="5"/>
        <end position="55"/>
    </location>
</feature>
<dbReference type="Pfam" id="PF03621">
    <property type="entry name" value="MbtH"/>
    <property type="match status" value="1"/>
</dbReference>
<gene>
    <name evidence="2" type="ORF">ACFQZM_47710</name>
</gene>
<comment type="caution">
    <text evidence="2">The sequence shown here is derived from an EMBL/GenBank/DDBJ whole genome shotgun (WGS) entry which is preliminary data.</text>
</comment>
<reference evidence="3" key="1">
    <citation type="journal article" date="2019" name="Int. J. Syst. Evol. Microbiol.">
        <title>The Global Catalogue of Microorganisms (GCM) 10K type strain sequencing project: providing services to taxonomists for standard genome sequencing and annotation.</title>
        <authorList>
            <consortium name="The Broad Institute Genomics Platform"/>
            <consortium name="The Broad Institute Genome Sequencing Center for Infectious Disease"/>
            <person name="Wu L."/>
            <person name="Ma J."/>
        </authorList>
    </citation>
    <scope>NUCLEOTIDE SEQUENCE [LARGE SCALE GENOMIC DNA]</scope>
    <source>
        <strain evidence="3">JCM 9371</strain>
    </source>
</reference>
<dbReference type="Proteomes" id="UP001597063">
    <property type="component" value="Unassembled WGS sequence"/>
</dbReference>